<dbReference type="AlphaFoldDB" id="A0AAE1AY39"/>
<keyword evidence="11" id="KW-1185">Reference proteome</keyword>
<evidence type="ECO:0000256" key="5">
    <source>
        <dbReference type="ARBA" id="ARBA00023136"/>
    </source>
</evidence>
<feature type="transmembrane region" description="Helical" evidence="8">
    <location>
        <begin position="117"/>
        <end position="139"/>
    </location>
</feature>
<evidence type="ECO:0000256" key="4">
    <source>
        <dbReference type="ARBA" id="ARBA00023040"/>
    </source>
</evidence>
<gene>
    <name evidence="10" type="ORF">RRG08_052238</name>
</gene>
<dbReference type="Proteomes" id="UP001283361">
    <property type="component" value="Unassembled WGS sequence"/>
</dbReference>
<evidence type="ECO:0000256" key="3">
    <source>
        <dbReference type="ARBA" id="ARBA00022989"/>
    </source>
</evidence>
<keyword evidence="4" id="KW-0297">G-protein coupled receptor</keyword>
<name>A0AAE1AY39_9GAST</name>
<feature type="transmembrane region" description="Helical" evidence="8">
    <location>
        <begin position="201"/>
        <end position="221"/>
    </location>
</feature>
<dbReference type="GO" id="GO:0016020">
    <property type="term" value="C:membrane"/>
    <property type="evidence" value="ECO:0007669"/>
    <property type="project" value="UniProtKB-SubCell"/>
</dbReference>
<organism evidence="10 11">
    <name type="scientific">Elysia crispata</name>
    <name type="common">lettuce slug</name>
    <dbReference type="NCBI Taxonomy" id="231223"/>
    <lineage>
        <taxon>Eukaryota</taxon>
        <taxon>Metazoa</taxon>
        <taxon>Spiralia</taxon>
        <taxon>Lophotrochozoa</taxon>
        <taxon>Mollusca</taxon>
        <taxon>Gastropoda</taxon>
        <taxon>Heterobranchia</taxon>
        <taxon>Euthyneura</taxon>
        <taxon>Panpulmonata</taxon>
        <taxon>Sacoglossa</taxon>
        <taxon>Placobranchoidea</taxon>
        <taxon>Plakobranchidae</taxon>
        <taxon>Elysia</taxon>
    </lineage>
</organism>
<reference evidence="10" key="1">
    <citation type="journal article" date="2023" name="G3 (Bethesda)">
        <title>A reference genome for the long-term kleptoplast-retaining sea slug Elysia crispata morphotype clarki.</title>
        <authorList>
            <person name="Eastman K.E."/>
            <person name="Pendleton A.L."/>
            <person name="Shaikh M.A."/>
            <person name="Suttiyut T."/>
            <person name="Ogas R."/>
            <person name="Tomko P."/>
            <person name="Gavelis G."/>
            <person name="Widhalm J.R."/>
            <person name="Wisecaver J.H."/>
        </authorList>
    </citation>
    <scope>NUCLEOTIDE SEQUENCE</scope>
    <source>
        <strain evidence="10">ECLA1</strain>
    </source>
</reference>
<evidence type="ECO:0000313" key="11">
    <source>
        <dbReference type="Proteomes" id="UP001283361"/>
    </source>
</evidence>
<dbReference type="PANTHER" id="PTHR24243">
    <property type="entry name" value="G-PROTEIN COUPLED RECEPTOR"/>
    <property type="match status" value="1"/>
</dbReference>
<feature type="transmembrane region" description="Helical" evidence="8">
    <location>
        <begin position="35"/>
        <end position="64"/>
    </location>
</feature>
<dbReference type="PROSITE" id="PS50262">
    <property type="entry name" value="G_PROTEIN_RECEP_F1_2"/>
    <property type="match status" value="1"/>
</dbReference>
<evidence type="ECO:0000259" key="9">
    <source>
        <dbReference type="PROSITE" id="PS50262"/>
    </source>
</evidence>
<dbReference type="GO" id="GO:0004930">
    <property type="term" value="F:G protein-coupled receptor activity"/>
    <property type="evidence" value="ECO:0007669"/>
    <property type="project" value="UniProtKB-KW"/>
</dbReference>
<evidence type="ECO:0000256" key="8">
    <source>
        <dbReference type="SAM" id="Phobius"/>
    </source>
</evidence>
<dbReference type="Pfam" id="PF00001">
    <property type="entry name" value="7tm_1"/>
    <property type="match status" value="1"/>
</dbReference>
<evidence type="ECO:0000256" key="2">
    <source>
        <dbReference type="ARBA" id="ARBA00022692"/>
    </source>
</evidence>
<keyword evidence="3 8" id="KW-1133">Transmembrane helix</keyword>
<dbReference type="PRINTS" id="PR00237">
    <property type="entry name" value="GPCRRHODOPSN"/>
</dbReference>
<feature type="transmembrane region" description="Helical" evidence="8">
    <location>
        <begin position="289"/>
        <end position="314"/>
    </location>
</feature>
<evidence type="ECO:0000256" key="7">
    <source>
        <dbReference type="ARBA" id="ARBA00023224"/>
    </source>
</evidence>
<dbReference type="InterPro" id="IPR017452">
    <property type="entry name" value="GPCR_Rhodpsn_7TM"/>
</dbReference>
<protein>
    <recommendedName>
        <fullName evidence="9">G-protein coupled receptors family 1 profile domain-containing protein</fullName>
    </recommendedName>
</protein>
<evidence type="ECO:0000256" key="6">
    <source>
        <dbReference type="ARBA" id="ARBA00023170"/>
    </source>
</evidence>
<keyword evidence="5 8" id="KW-0472">Membrane</keyword>
<comment type="caution">
    <text evidence="10">The sequence shown here is derived from an EMBL/GenBank/DDBJ whole genome shotgun (WGS) entry which is preliminary data.</text>
</comment>
<keyword evidence="6" id="KW-0675">Receptor</keyword>
<keyword evidence="7" id="KW-0807">Transducer</keyword>
<feature type="transmembrane region" description="Helical" evidence="8">
    <location>
        <begin position="253"/>
        <end position="277"/>
    </location>
</feature>
<accession>A0AAE1AY39</accession>
<dbReference type="SUPFAM" id="SSF81321">
    <property type="entry name" value="Family A G protein-coupled receptor-like"/>
    <property type="match status" value="1"/>
</dbReference>
<evidence type="ECO:0000256" key="1">
    <source>
        <dbReference type="ARBA" id="ARBA00004141"/>
    </source>
</evidence>
<feature type="transmembrane region" description="Helical" evidence="8">
    <location>
        <begin position="160"/>
        <end position="181"/>
    </location>
</feature>
<comment type="subcellular location">
    <subcellularLocation>
        <location evidence="1">Membrane</location>
        <topology evidence="1">Multi-pass membrane protein</topology>
    </subcellularLocation>
</comment>
<feature type="domain" description="G-protein coupled receptors family 1 profile" evidence="9">
    <location>
        <begin position="55"/>
        <end position="313"/>
    </location>
</feature>
<dbReference type="Gene3D" id="1.20.1070.10">
    <property type="entry name" value="Rhodopsin 7-helix transmembrane proteins"/>
    <property type="match status" value="1"/>
</dbReference>
<sequence>MQETPDMLSVIASTNVTLNNVQHISPIISFYVLKIIGYVNGFVLTTLVGVLGVFTNTVNICVYLKMGLSETTNISFFSLSISDLLVSLSAVLVQLTYNPPVSVIKLPSGASVSEIGMAASFIMFPCMGCSAWITTILSVERCLCISTPLKIKEIFNEKRTMCLILTMAIYQSVHIILLLSNPGPPYDVSNARRLHYMTSSFSAPTFICFFVVLISTTFLVVRLKQNLKWRNKVTKQSNKNSGSLKETKAAQCVAAICTIFIICFTPNVALIFIGTVYPELTPHNLHFGTLIVALYAISTMFQVLSSFVNIFVYYTMSTKYRDNFKAMFYGKRDLEP</sequence>
<evidence type="ECO:0000313" key="10">
    <source>
        <dbReference type="EMBL" id="KAK3795805.1"/>
    </source>
</evidence>
<proteinExistence type="predicted"/>
<dbReference type="InterPro" id="IPR000276">
    <property type="entry name" value="GPCR_Rhodpsn"/>
</dbReference>
<dbReference type="PANTHER" id="PTHR24243:SF208">
    <property type="entry name" value="PYROKININ-1 RECEPTOR"/>
    <property type="match status" value="1"/>
</dbReference>
<dbReference type="EMBL" id="JAWDGP010000981">
    <property type="protein sequence ID" value="KAK3795805.1"/>
    <property type="molecule type" value="Genomic_DNA"/>
</dbReference>
<feature type="transmembrane region" description="Helical" evidence="8">
    <location>
        <begin position="76"/>
        <end position="97"/>
    </location>
</feature>
<keyword evidence="2 8" id="KW-0812">Transmembrane</keyword>